<name>A0ABD0ZTJ0_CARAN</name>
<feature type="compositionally biased region" description="Low complexity" evidence="1">
    <location>
        <begin position="99"/>
        <end position="127"/>
    </location>
</feature>
<dbReference type="PROSITE" id="PS50828">
    <property type="entry name" value="SMR"/>
    <property type="match status" value="1"/>
</dbReference>
<dbReference type="InterPro" id="IPR036063">
    <property type="entry name" value="Smr_dom_sf"/>
</dbReference>
<proteinExistence type="predicted"/>
<dbReference type="PANTHER" id="PTHR47676:SF1">
    <property type="entry name" value="SMR DOMAIN-CONTAINING PROTEIN"/>
    <property type="match status" value="1"/>
</dbReference>
<dbReference type="InterPro" id="IPR055319">
    <property type="entry name" value="At5g58720-like"/>
</dbReference>
<dbReference type="AlphaFoldDB" id="A0ABD0ZTJ0"/>
<dbReference type="EMBL" id="JBANAX010000796">
    <property type="protein sequence ID" value="KAL1193121.1"/>
    <property type="molecule type" value="Genomic_DNA"/>
</dbReference>
<dbReference type="Pfam" id="PF08590">
    <property type="entry name" value="DUF1771"/>
    <property type="match status" value="1"/>
</dbReference>
<dbReference type="EMBL" id="JBANAX010000693">
    <property type="protein sequence ID" value="KAL1197241.1"/>
    <property type="molecule type" value="Genomic_DNA"/>
</dbReference>
<evidence type="ECO:0000313" key="5">
    <source>
        <dbReference type="Proteomes" id="UP001558713"/>
    </source>
</evidence>
<feature type="compositionally biased region" description="Basic residues" evidence="1">
    <location>
        <begin position="1"/>
        <end position="15"/>
    </location>
</feature>
<dbReference type="PANTHER" id="PTHR47676">
    <property type="entry name" value="OS01G0225100 PROTEIN"/>
    <property type="match status" value="1"/>
</dbReference>
<sequence>MKQKNQQKRKKKRSCAAKPSGDGATTDGNKKDLEEERKEDDEGNKEIEKVEKKYIELLMEAFCSVSMEEASAAYKESGGDLNKAAEILSDLVESGDDPSMSSVASGSSGLETASTSEYGAGSSSSCSDDLTRDRWFKGSKQNRVIAATGMVSSVIAKDYLKPNPVWKELPMVERSKGLCGSGRKAADREKAEQFLSSMLGDDCELSMAVVRDVLCQCGYDVDMALNILLDMSSSSTDDSLSGKCFGVGVNDRSLAETSFDTDTSESELFWGEYRRRDYAKVLMSSEEPFATSQGSNEQLGLPQKVLESLFNIRQSPKHEPKTMSWRIVAKKMQSLGIDASSSSGEEREPNTSAVKDDGYHELRKGATDQWNVTKSYYQKAAEAYSKGGRAHAAYLSDKGRAASKVAQRADDKASQDIFVARNKDIENVVTIDLHGQHVKQAMKLLKLHLLFGSYVPSIQTLRVITGCGSHGFGKSKVKQSVMKLLEREGVRYCEENRGTLLIKLDGCSREFSFLDTESDCE</sequence>
<protein>
    <submittedName>
        <fullName evidence="4">SMR domain-containing protein</fullName>
    </submittedName>
</protein>
<gene>
    <name evidence="4" type="ORF">V5N11_011389</name>
    <name evidence="3" type="ORF">V5N11_034544</name>
</gene>
<feature type="domain" description="Smr" evidence="2">
    <location>
        <begin position="431"/>
        <end position="505"/>
    </location>
</feature>
<feature type="region of interest" description="Disordered" evidence="1">
    <location>
        <begin position="1"/>
        <end position="47"/>
    </location>
</feature>
<evidence type="ECO:0000313" key="3">
    <source>
        <dbReference type="EMBL" id="KAL1193121.1"/>
    </source>
</evidence>
<evidence type="ECO:0000256" key="1">
    <source>
        <dbReference type="SAM" id="MobiDB-lite"/>
    </source>
</evidence>
<feature type="region of interest" description="Disordered" evidence="1">
    <location>
        <begin position="336"/>
        <end position="357"/>
    </location>
</feature>
<dbReference type="Pfam" id="PF24767">
    <property type="entry name" value="UBA_At5g58720"/>
    <property type="match status" value="1"/>
</dbReference>
<comment type="caution">
    <text evidence="4">The sequence shown here is derived from an EMBL/GenBank/DDBJ whole genome shotgun (WGS) entry which is preliminary data.</text>
</comment>
<feature type="compositionally biased region" description="Basic and acidic residues" evidence="1">
    <location>
        <begin position="344"/>
        <end position="357"/>
    </location>
</feature>
<dbReference type="InterPro" id="IPR056254">
    <property type="entry name" value="At5g58720/SDE5-like_UBA-like"/>
</dbReference>
<evidence type="ECO:0000313" key="4">
    <source>
        <dbReference type="EMBL" id="KAL1197241.1"/>
    </source>
</evidence>
<dbReference type="SMART" id="SM00463">
    <property type="entry name" value="SMR"/>
    <property type="match status" value="1"/>
</dbReference>
<dbReference type="InterPro" id="IPR013899">
    <property type="entry name" value="DUF1771"/>
</dbReference>
<reference evidence="4 5" key="1">
    <citation type="submission" date="2024-04" db="EMBL/GenBank/DDBJ databases">
        <title>Genome assembly C_amara_ONT_v2.</title>
        <authorList>
            <person name="Yant L."/>
            <person name="Moore C."/>
            <person name="Slenker M."/>
        </authorList>
    </citation>
    <scope>NUCLEOTIDE SEQUENCE [LARGE SCALE GENOMIC DNA]</scope>
    <source>
        <tissue evidence="4">Leaf</tissue>
    </source>
</reference>
<dbReference type="InterPro" id="IPR002625">
    <property type="entry name" value="Smr_dom"/>
</dbReference>
<keyword evidence="5" id="KW-1185">Reference proteome</keyword>
<dbReference type="Gene3D" id="3.30.1370.110">
    <property type="match status" value="1"/>
</dbReference>
<accession>A0ABD0ZTJ0</accession>
<dbReference type="SUPFAM" id="SSF160443">
    <property type="entry name" value="SMR domain-like"/>
    <property type="match status" value="1"/>
</dbReference>
<evidence type="ECO:0000259" key="2">
    <source>
        <dbReference type="PROSITE" id="PS50828"/>
    </source>
</evidence>
<feature type="region of interest" description="Disordered" evidence="1">
    <location>
        <begin position="93"/>
        <end position="129"/>
    </location>
</feature>
<organism evidence="4 5">
    <name type="scientific">Cardamine amara subsp. amara</name>
    <dbReference type="NCBI Taxonomy" id="228776"/>
    <lineage>
        <taxon>Eukaryota</taxon>
        <taxon>Viridiplantae</taxon>
        <taxon>Streptophyta</taxon>
        <taxon>Embryophyta</taxon>
        <taxon>Tracheophyta</taxon>
        <taxon>Spermatophyta</taxon>
        <taxon>Magnoliopsida</taxon>
        <taxon>eudicotyledons</taxon>
        <taxon>Gunneridae</taxon>
        <taxon>Pentapetalae</taxon>
        <taxon>rosids</taxon>
        <taxon>malvids</taxon>
        <taxon>Brassicales</taxon>
        <taxon>Brassicaceae</taxon>
        <taxon>Cardamineae</taxon>
        <taxon>Cardamine</taxon>
    </lineage>
</organism>
<dbReference type="Proteomes" id="UP001558713">
    <property type="component" value="Unassembled WGS sequence"/>
</dbReference>
<dbReference type="SMART" id="SM01162">
    <property type="entry name" value="DUF1771"/>
    <property type="match status" value="1"/>
</dbReference>